<accession>A0ABT1Y2L1</accession>
<evidence type="ECO:0000313" key="1">
    <source>
        <dbReference type="EMBL" id="MCR6545099.1"/>
    </source>
</evidence>
<dbReference type="Pfam" id="PF09660">
    <property type="entry name" value="DUF2397"/>
    <property type="match status" value="1"/>
</dbReference>
<keyword evidence="2" id="KW-1185">Reference proteome</keyword>
<sequence>MDEKVLKPITEVSYLTAANVGRYRGILRYFYTQYERLHHYLFPEEVLSYLRQSMFFQDYTEEQLQQDLNQLVEWKNLIPRQDTTRVTSVEEFKKKKFRYQCTPYTVEIERMVQGLEEMGDSFGGSLERTLFDRLLNSLIKLLAYRSDSSHQHRKIYGVEDMSDEELYALWQELYDNFRKLTEGATDYLAHLQSEKVEEMMMTEAFLSYKDAVTDYLRNFMTALQHTSFRIENLLADAPDQLIQLITTRLADYELKIPRLDERPPKESLIERFFGQWQDLTTWFLGDESGESDLIYLQNVTNETIRRITRFAQRIGERHHILKSRRQDYLFLADWFARCDTLEEAHEISASVFGVFHTRHLFSGGKATEDIYAEIWDEEPTEVTIKPRVRRYREKTKPGAIKSLQQEKQQTLTAYLKEREAEQKLVAGIVQQNQIVLADLPLVDPYIRKTLLRWIGKSMTHQERMAKTETGRKFRLITVDDQEITLRAEDGNLVMPNFVIQFLE</sequence>
<dbReference type="NCBIfam" id="TIGR02677">
    <property type="entry name" value="TIGR02677 family protein"/>
    <property type="match status" value="1"/>
</dbReference>
<comment type="caution">
    <text evidence="1">The sequence shown here is derived from an EMBL/GenBank/DDBJ whole genome shotgun (WGS) entry which is preliminary data.</text>
</comment>
<organism evidence="1 2">
    <name type="scientific">Dehalobacterium formicoaceticum</name>
    <dbReference type="NCBI Taxonomy" id="51515"/>
    <lineage>
        <taxon>Bacteria</taxon>
        <taxon>Bacillati</taxon>
        <taxon>Bacillota</taxon>
        <taxon>Clostridia</taxon>
        <taxon>Eubacteriales</taxon>
        <taxon>Peptococcaceae</taxon>
        <taxon>Dehalobacterium</taxon>
    </lineage>
</organism>
<evidence type="ECO:0000313" key="2">
    <source>
        <dbReference type="Proteomes" id="UP001524944"/>
    </source>
</evidence>
<dbReference type="EMBL" id="JANPWE010000002">
    <property type="protein sequence ID" value="MCR6545099.1"/>
    <property type="molecule type" value="Genomic_DNA"/>
</dbReference>
<dbReference type="InterPro" id="IPR013493">
    <property type="entry name" value="CHP02677"/>
</dbReference>
<dbReference type="RefSeq" id="WP_257912718.1">
    <property type="nucleotide sequence ID" value="NZ_JANPWE010000002.1"/>
</dbReference>
<gene>
    <name evidence="1" type="ORF">NVS47_06150</name>
</gene>
<name>A0ABT1Y2L1_9FIRM</name>
<dbReference type="Proteomes" id="UP001524944">
    <property type="component" value="Unassembled WGS sequence"/>
</dbReference>
<reference evidence="1 2" key="1">
    <citation type="submission" date="2022-08" db="EMBL/GenBank/DDBJ databases">
        <title>Proteogenomics of the novel Dehalobacterium formicoaceticum strain EZ94 highlights a key role of methyltransferases during anaerobic dichloromethane degradation.</title>
        <authorList>
            <person name="Wasmund K."/>
        </authorList>
    </citation>
    <scope>NUCLEOTIDE SEQUENCE [LARGE SCALE GENOMIC DNA]</scope>
    <source>
        <strain evidence="1 2">EZ94</strain>
    </source>
</reference>
<protein>
    <submittedName>
        <fullName evidence="1">TIGR02677 family protein</fullName>
    </submittedName>
</protein>
<proteinExistence type="predicted"/>